<dbReference type="InterPro" id="IPR008949">
    <property type="entry name" value="Isoprenoid_synthase_dom_sf"/>
</dbReference>
<evidence type="ECO:0000256" key="3">
    <source>
        <dbReference type="ARBA" id="ARBA00022723"/>
    </source>
</evidence>
<dbReference type="PANTHER" id="PTHR11525">
    <property type="entry name" value="FARNESYL-PYROPHOSPHATE SYNTHETASE"/>
    <property type="match status" value="1"/>
</dbReference>
<keyword evidence="3" id="KW-0479">Metal-binding</keyword>
<organism evidence="6 7">
    <name type="scientific">Leptotrombidium deliense</name>
    <dbReference type="NCBI Taxonomy" id="299467"/>
    <lineage>
        <taxon>Eukaryota</taxon>
        <taxon>Metazoa</taxon>
        <taxon>Ecdysozoa</taxon>
        <taxon>Arthropoda</taxon>
        <taxon>Chelicerata</taxon>
        <taxon>Arachnida</taxon>
        <taxon>Acari</taxon>
        <taxon>Acariformes</taxon>
        <taxon>Trombidiformes</taxon>
        <taxon>Prostigmata</taxon>
        <taxon>Anystina</taxon>
        <taxon>Parasitengona</taxon>
        <taxon>Trombiculoidea</taxon>
        <taxon>Trombiculidae</taxon>
        <taxon>Leptotrombidium</taxon>
    </lineage>
</organism>
<dbReference type="Pfam" id="PF00348">
    <property type="entry name" value="polyprenyl_synt"/>
    <property type="match status" value="1"/>
</dbReference>
<dbReference type="VEuPathDB" id="VectorBase:LDEU013246"/>
<feature type="non-terminal residue" evidence="6">
    <location>
        <position position="149"/>
    </location>
</feature>
<sequence length="149" mass="17475">SMIEIIINTSFSFVNTVLERFGLKKIYENKITDCEQQLASYEHPKTFESFFATVRDDMNSYDDPKLKKVLKRIDEILIYTVPSGENFRAILTVQTFKNMVNEVSINDKLLKQCYALSWFEEITQAASLVYHDMMKKSDTRNGKRCLHLR</sequence>
<dbReference type="STRING" id="299467.A0A443RU75"/>
<keyword evidence="2" id="KW-0808">Transferase</keyword>
<dbReference type="SUPFAM" id="SSF48576">
    <property type="entry name" value="Terpenoid synthases"/>
    <property type="match status" value="1"/>
</dbReference>
<keyword evidence="4" id="KW-0460">Magnesium</keyword>
<dbReference type="GO" id="GO:0045337">
    <property type="term" value="P:farnesyl diphosphate biosynthetic process"/>
    <property type="evidence" value="ECO:0007669"/>
    <property type="project" value="TreeGrafter"/>
</dbReference>
<reference evidence="6 7" key="1">
    <citation type="journal article" date="2018" name="Gigascience">
        <title>Genomes of trombidid mites reveal novel predicted allergens and laterally-transferred genes associated with secondary metabolism.</title>
        <authorList>
            <person name="Dong X."/>
            <person name="Chaisiri K."/>
            <person name="Xia D."/>
            <person name="Armstrong S.D."/>
            <person name="Fang Y."/>
            <person name="Donnelly M.J."/>
            <person name="Kadowaki T."/>
            <person name="McGarry J.W."/>
            <person name="Darby A.C."/>
            <person name="Makepeace B.L."/>
        </authorList>
    </citation>
    <scope>NUCLEOTIDE SEQUENCE [LARGE SCALE GENOMIC DNA]</scope>
    <source>
        <strain evidence="6">UoL-UT</strain>
    </source>
</reference>
<protein>
    <submittedName>
        <fullName evidence="6">Farnesyl pyrophosphate synthase-like protein</fullName>
    </submittedName>
</protein>
<dbReference type="GO" id="GO:0042811">
    <property type="term" value="P:pheromone biosynthetic process"/>
    <property type="evidence" value="ECO:0007669"/>
    <property type="project" value="UniProtKB-ARBA"/>
</dbReference>
<dbReference type="Proteomes" id="UP000288716">
    <property type="component" value="Unassembled WGS sequence"/>
</dbReference>
<comment type="caution">
    <text evidence="6">The sequence shown here is derived from an EMBL/GenBank/DDBJ whole genome shotgun (WGS) entry which is preliminary data.</text>
</comment>
<comment type="cofactor">
    <cofactor evidence="1">
        <name>Mg(2+)</name>
        <dbReference type="ChEBI" id="CHEBI:18420"/>
    </cofactor>
</comment>
<evidence type="ECO:0000256" key="5">
    <source>
        <dbReference type="ARBA" id="ARBA00033740"/>
    </source>
</evidence>
<dbReference type="InterPro" id="IPR039702">
    <property type="entry name" value="FPS1-like"/>
</dbReference>
<feature type="non-terminal residue" evidence="6">
    <location>
        <position position="1"/>
    </location>
</feature>
<accession>A0A443RU75</accession>
<dbReference type="AlphaFoldDB" id="A0A443RU75"/>
<evidence type="ECO:0000256" key="2">
    <source>
        <dbReference type="ARBA" id="ARBA00022679"/>
    </source>
</evidence>
<dbReference type="InterPro" id="IPR000092">
    <property type="entry name" value="Polyprenyl_synt"/>
</dbReference>
<keyword evidence="7" id="KW-1185">Reference proteome</keyword>
<dbReference type="GO" id="GO:0004161">
    <property type="term" value="F:dimethylallyltranstransferase activity"/>
    <property type="evidence" value="ECO:0007669"/>
    <property type="project" value="TreeGrafter"/>
</dbReference>
<evidence type="ECO:0000256" key="1">
    <source>
        <dbReference type="ARBA" id="ARBA00001946"/>
    </source>
</evidence>
<name>A0A443RU75_9ACAR</name>
<dbReference type="GO" id="GO:0046872">
    <property type="term" value="F:metal ion binding"/>
    <property type="evidence" value="ECO:0007669"/>
    <property type="project" value="UniProtKB-KW"/>
</dbReference>
<dbReference type="PANTHER" id="PTHR11525:SF0">
    <property type="entry name" value="FARNESYL PYROPHOSPHATE SYNTHASE"/>
    <property type="match status" value="1"/>
</dbReference>
<dbReference type="GO" id="GO:0004337">
    <property type="term" value="F:(2E,6E)-farnesyl diphosphate synthase activity"/>
    <property type="evidence" value="ECO:0007669"/>
    <property type="project" value="TreeGrafter"/>
</dbReference>
<evidence type="ECO:0000313" key="6">
    <source>
        <dbReference type="EMBL" id="RWS18794.1"/>
    </source>
</evidence>
<comment type="pathway">
    <text evidence="5">Pheromone biosynthesis.</text>
</comment>
<dbReference type="GO" id="GO:0005737">
    <property type="term" value="C:cytoplasm"/>
    <property type="evidence" value="ECO:0007669"/>
    <property type="project" value="TreeGrafter"/>
</dbReference>
<dbReference type="Gene3D" id="1.10.600.10">
    <property type="entry name" value="Farnesyl Diphosphate Synthase"/>
    <property type="match status" value="1"/>
</dbReference>
<proteinExistence type="predicted"/>
<gene>
    <name evidence="6" type="ORF">B4U80_14552</name>
</gene>
<evidence type="ECO:0000313" key="7">
    <source>
        <dbReference type="Proteomes" id="UP000288716"/>
    </source>
</evidence>
<evidence type="ECO:0000256" key="4">
    <source>
        <dbReference type="ARBA" id="ARBA00022842"/>
    </source>
</evidence>
<dbReference type="EMBL" id="NCKV01034175">
    <property type="protein sequence ID" value="RWS18794.1"/>
    <property type="molecule type" value="Genomic_DNA"/>
</dbReference>